<keyword evidence="4 6" id="KW-0235">DNA replication</keyword>
<proteinExistence type="inferred from homology"/>
<comment type="similarity">
    <text evidence="2 6">Belongs to the DNA polymerase alpha subunit B family.</text>
</comment>
<comment type="subcellular location">
    <subcellularLocation>
        <location evidence="1 6">Nucleus</location>
    </subcellularLocation>
</comment>
<dbReference type="PIRSF" id="PIRSF018300">
    <property type="entry name" value="DNA_pol_alph_2"/>
    <property type="match status" value="1"/>
</dbReference>
<evidence type="ECO:0000256" key="6">
    <source>
        <dbReference type="PIRNR" id="PIRNR018300"/>
    </source>
</evidence>
<protein>
    <recommendedName>
        <fullName evidence="3 6">DNA polymerase alpha subunit B</fullName>
    </recommendedName>
</protein>
<dbReference type="InterPro" id="IPR007185">
    <property type="entry name" value="DNA_pol_a/d/e_bsu"/>
</dbReference>
<dbReference type="PANTHER" id="PTHR23061">
    <property type="entry name" value="DNA POLYMERASE 2 ALPHA 70 KDA SUBUNIT"/>
    <property type="match status" value="1"/>
</dbReference>
<dbReference type="InterPro" id="IPR054300">
    <property type="entry name" value="OB_DPOA2"/>
</dbReference>
<dbReference type="Proteomes" id="UP000241890">
    <property type="component" value="Unassembled WGS sequence"/>
</dbReference>
<evidence type="ECO:0000256" key="3">
    <source>
        <dbReference type="ARBA" id="ARBA00018596"/>
    </source>
</evidence>
<evidence type="ECO:0000256" key="7">
    <source>
        <dbReference type="SAM" id="MobiDB-lite"/>
    </source>
</evidence>
<dbReference type="PANTHER" id="PTHR23061:SF12">
    <property type="entry name" value="DNA POLYMERASE ALPHA SUBUNIT B"/>
    <property type="match status" value="1"/>
</dbReference>
<feature type="compositionally biased region" description="Polar residues" evidence="7">
    <location>
        <begin position="144"/>
        <end position="160"/>
    </location>
</feature>
<dbReference type="InParanoid" id="A0A2R5GSZ2"/>
<feature type="compositionally biased region" description="Polar residues" evidence="7">
    <location>
        <begin position="183"/>
        <end position="197"/>
    </location>
</feature>
<evidence type="ECO:0000256" key="4">
    <source>
        <dbReference type="ARBA" id="ARBA00022705"/>
    </source>
</evidence>
<accession>A0A2R5GSZ2</accession>
<evidence type="ECO:0000256" key="2">
    <source>
        <dbReference type="ARBA" id="ARBA00007299"/>
    </source>
</evidence>
<evidence type="ECO:0000313" key="11">
    <source>
        <dbReference type="Proteomes" id="UP000241890"/>
    </source>
</evidence>
<reference evidence="10 11" key="1">
    <citation type="submission" date="2017-12" db="EMBL/GenBank/DDBJ databases">
        <title>Sequencing, de novo assembly and annotation of complete genome of a new Thraustochytrid species, strain FCC1311.</title>
        <authorList>
            <person name="Sedici K."/>
            <person name="Godart F."/>
            <person name="Aiese Cigliano R."/>
            <person name="Sanseverino W."/>
            <person name="Barakat M."/>
            <person name="Ortet P."/>
            <person name="Marechal E."/>
            <person name="Cagnac O."/>
            <person name="Amato A."/>
        </authorList>
    </citation>
    <scope>NUCLEOTIDE SEQUENCE [LARGE SCALE GENOMIC DNA]</scope>
</reference>
<gene>
    <name evidence="10" type="ORF">FCC1311_077252</name>
</gene>
<dbReference type="Pfam" id="PF04042">
    <property type="entry name" value="DNA_pol_E_B"/>
    <property type="match status" value="1"/>
</dbReference>
<comment type="function">
    <text evidence="6">Accessory subunit of the DNA polymerase alpha complex (also known as the alpha DNA polymerase-primase complex) which plays an essential role in the initiation of DNA synthesis.</text>
</comment>
<feature type="domain" description="DNA polymerase alpha subunit B OB" evidence="9">
    <location>
        <begin position="263"/>
        <end position="368"/>
    </location>
</feature>
<keyword evidence="5 6" id="KW-0539">Nucleus</keyword>
<dbReference type="GO" id="GO:0005658">
    <property type="term" value="C:alpha DNA polymerase:primase complex"/>
    <property type="evidence" value="ECO:0007669"/>
    <property type="project" value="TreeGrafter"/>
</dbReference>
<sequence>MAATAGGLEADVQRAFKHVSDVDLDADFVRSCEGLCKQYNVTAEDLATKWEVMALNNSGLESKRLMKKLDESLAKEKQRIDAKRGRKVYGKSQPRQEFDVKGGRVQAAGFASSPMMTKRTVSRMAGQSRRIDDFSQKFGLDLTPVTSSASGTPSKDSLLSAQKRKKAKLERPQTPTKTRDSDTASLPTSSSPICSTNGYAERTDMGKVELCLDAGKTELAWEDVCAKRAEAAIARGPASVEVKSDLREPYPYMYTTILERAAILEEQLLEMKERFKAEHGWSDDDFSPVGHTGQDEILVLGRICCEAPNGKLNANSLVLEGSRAEANGMRIKLEMDSKIAAFSFFPGQIVAVRGVCPSGDTLHAREIYASVKPSFVTISRSRAVKRETGQSAPLTIMSAAGPFSTQGDLEYEPLEDLLANVDEAKPDLLVLMGPFVDARHPQVAAGKCTKTLEGGESLRLTFEDVMAFVLQRIATAVDGMATRVVIVPSLDDVTHDVAYPQPPLPRSLLADVELADRKQMVFAPNPCLLSVDGICVGVNTQDTILHLAQEDAAKVDRSAPKKSRIQRLAEHMLHQASFYPMFPPAPGASLELSQRSAITLKYQPDLLLVTSKLMHFAHDLEGTMCVNPGRLTRGRTGGMYARIIVKPRSKDEIEAAVAPGISKAKQDQGEGAHLTSNAGDAADPLIPNNLPSRTKVEVVRI</sequence>
<name>A0A2R5GSZ2_9STRA</name>
<feature type="region of interest" description="Disordered" evidence="7">
    <location>
        <begin position="144"/>
        <end position="197"/>
    </location>
</feature>
<feature type="domain" description="DNA polymerase alpha/delta/epsilon subunit B" evidence="8">
    <location>
        <begin position="396"/>
        <end position="617"/>
    </location>
</feature>
<evidence type="ECO:0000256" key="1">
    <source>
        <dbReference type="ARBA" id="ARBA00004123"/>
    </source>
</evidence>
<dbReference type="GO" id="GO:0003677">
    <property type="term" value="F:DNA binding"/>
    <property type="evidence" value="ECO:0007669"/>
    <property type="project" value="InterPro"/>
</dbReference>
<dbReference type="EMBL" id="BEYU01000099">
    <property type="protein sequence ID" value="GBG31501.1"/>
    <property type="molecule type" value="Genomic_DNA"/>
</dbReference>
<feature type="region of interest" description="Disordered" evidence="7">
    <location>
        <begin position="662"/>
        <end position="689"/>
    </location>
</feature>
<dbReference type="OrthoDB" id="336885at2759"/>
<comment type="caution">
    <text evidence="10">The sequence shown here is derived from an EMBL/GenBank/DDBJ whole genome shotgun (WGS) entry which is preliminary data.</text>
</comment>
<keyword evidence="11" id="KW-1185">Reference proteome</keyword>
<dbReference type="GO" id="GO:0006270">
    <property type="term" value="P:DNA replication initiation"/>
    <property type="evidence" value="ECO:0007669"/>
    <property type="project" value="TreeGrafter"/>
</dbReference>
<dbReference type="Pfam" id="PF22062">
    <property type="entry name" value="OB_DPOA2"/>
    <property type="match status" value="1"/>
</dbReference>
<dbReference type="AlphaFoldDB" id="A0A2R5GSZ2"/>
<evidence type="ECO:0000259" key="9">
    <source>
        <dbReference type="Pfam" id="PF22062"/>
    </source>
</evidence>
<organism evidence="10 11">
    <name type="scientific">Hondaea fermentalgiana</name>
    <dbReference type="NCBI Taxonomy" id="2315210"/>
    <lineage>
        <taxon>Eukaryota</taxon>
        <taxon>Sar</taxon>
        <taxon>Stramenopiles</taxon>
        <taxon>Bigyra</taxon>
        <taxon>Labyrinthulomycetes</taxon>
        <taxon>Thraustochytrida</taxon>
        <taxon>Thraustochytriidae</taxon>
        <taxon>Hondaea</taxon>
    </lineage>
</organism>
<evidence type="ECO:0000313" key="10">
    <source>
        <dbReference type="EMBL" id="GBG31501.1"/>
    </source>
</evidence>
<dbReference type="InterPro" id="IPR016722">
    <property type="entry name" value="DNA_pol_alpha_bsu"/>
</dbReference>
<evidence type="ECO:0000256" key="5">
    <source>
        <dbReference type="ARBA" id="ARBA00023242"/>
    </source>
</evidence>
<dbReference type="Gene3D" id="3.60.21.60">
    <property type="match status" value="2"/>
</dbReference>
<evidence type="ECO:0000259" key="8">
    <source>
        <dbReference type="Pfam" id="PF04042"/>
    </source>
</evidence>